<gene>
    <name evidence="9" type="ORF">BS50DRAFT_502243</name>
</gene>
<proteinExistence type="predicted"/>
<feature type="region of interest" description="Disordered" evidence="6">
    <location>
        <begin position="1"/>
        <end position="32"/>
    </location>
</feature>
<feature type="transmembrane region" description="Helical" evidence="7">
    <location>
        <begin position="313"/>
        <end position="337"/>
    </location>
</feature>
<keyword evidence="2" id="KW-0813">Transport</keyword>
<dbReference type="GO" id="GO:0022857">
    <property type="term" value="F:transmembrane transporter activity"/>
    <property type="evidence" value="ECO:0007669"/>
    <property type="project" value="InterPro"/>
</dbReference>
<evidence type="ECO:0000256" key="2">
    <source>
        <dbReference type="ARBA" id="ARBA00022448"/>
    </source>
</evidence>
<feature type="transmembrane region" description="Helical" evidence="7">
    <location>
        <begin position="142"/>
        <end position="162"/>
    </location>
</feature>
<dbReference type="EMBL" id="KZ678141">
    <property type="protein sequence ID" value="PSN62920.1"/>
    <property type="molecule type" value="Genomic_DNA"/>
</dbReference>
<evidence type="ECO:0000256" key="1">
    <source>
        <dbReference type="ARBA" id="ARBA00004141"/>
    </source>
</evidence>
<organism evidence="9 10">
    <name type="scientific">Corynespora cassiicola Philippines</name>
    <dbReference type="NCBI Taxonomy" id="1448308"/>
    <lineage>
        <taxon>Eukaryota</taxon>
        <taxon>Fungi</taxon>
        <taxon>Dikarya</taxon>
        <taxon>Ascomycota</taxon>
        <taxon>Pezizomycotina</taxon>
        <taxon>Dothideomycetes</taxon>
        <taxon>Pleosporomycetidae</taxon>
        <taxon>Pleosporales</taxon>
        <taxon>Corynesporascaceae</taxon>
        <taxon>Corynespora</taxon>
    </lineage>
</organism>
<evidence type="ECO:0000313" key="10">
    <source>
        <dbReference type="Proteomes" id="UP000240883"/>
    </source>
</evidence>
<feature type="transmembrane region" description="Helical" evidence="7">
    <location>
        <begin position="395"/>
        <end position="415"/>
    </location>
</feature>
<dbReference type="GO" id="GO:0016020">
    <property type="term" value="C:membrane"/>
    <property type="evidence" value="ECO:0007669"/>
    <property type="project" value="UniProtKB-SubCell"/>
</dbReference>
<feature type="transmembrane region" description="Helical" evidence="7">
    <location>
        <begin position="504"/>
        <end position="523"/>
    </location>
</feature>
<feature type="transmembrane region" description="Helical" evidence="7">
    <location>
        <begin position="221"/>
        <end position="240"/>
    </location>
</feature>
<dbReference type="Gene3D" id="1.20.1250.20">
    <property type="entry name" value="MFS general substrate transporter like domains"/>
    <property type="match status" value="1"/>
</dbReference>
<dbReference type="InterPro" id="IPR001958">
    <property type="entry name" value="Tet-R_TetA/multi-R_MdtG-like"/>
</dbReference>
<dbReference type="PANTHER" id="PTHR23504">
    <property type="entry name" value="MAJOR FACILITATOR SUPERFAMILY DOMAIN-CONTAINING PROTEIN 10"/>
    <property type="match status" value="1"/>
</dbReference>
<reference evidence="9 10" key="1">
    <citation type="journal article" date="2018" name="Front. Microbiol.">
        <title>Genome-Wide Analysis of Corynespora cassiicola Leaf Fall Disease Putative Effectors.</title>
        <authorList>
            <person name="Lopez D."/>
            <person name="Ribeiro S."/>
            <person name="Label P."/>
            <person name="Fumanal B."/>
            <person name="Venisse J.S."/>
            <person name="Kohler A."/>
            <person name="de Oliveira R.R."/>
            <person name="Labutti K."/>
            <person name="Lipzen A."/>
            <person name="Lail K."/>
            <person name="Bauer D."/>
            <person name="Ohm R.A."/>
            <person name="Barry K.W."/>
            <person name="Spatafora J."/>
            <person name="Grigoriev I.V."/>
            <person name="Martin F.M."/>
            <person name="Pujade-Renaud V."/>
        </authorList>
    </citation>
    <scope>NUCLEOTIDE SEQUENCE [LARGE SCALE GENOMIC DNA]</scope>
    <source>
        <strain evidence="9 10">Philippines</strain>
    </source>
</reference>
<evidence type="ECO:0000313" key="9">
    <source>
        <dbReference type="EMBL" id="PSN62920.1"/>
    </source>
</evidence>
<protein>
    <submittedName>
        <fullName evidence="9">MFS general substrate transporter</fullName>
    </submittedName>
</protein>
<dbReference type="SUPFAM" id="SSF103473">
    <property type="entry name" value="MFS general substrate transporter"/>
    <property type="match status" value="1"/>
</dbReference>
<evidence type="ECO:0000256" key="4">
    <source>
        <dbReference type="ARBA" id="ARBA00022989"/>
    </source>
</evidence>
<keyword evidence="4 7" id="KW-1133">Transmembrane helix</keyword>
<dbReference type="PRINTS" id="PR01035">
    <property type="entry name" value="TCRTETA"/>
</dbReference>
<keyword evidence="10" id="KW-1185">Reference proteome</keyword>
<dbReference type="InterPro" id="IPR036259">
    <property type="entry name" value="MFS_trans_sf"/>
</dbReference>
<dbReference type="PANTHER" id="PTHR23504:SF16">
    <property type="entry name" value="TRANSPORTER, PUTATIVE (AFU_ORTHOLOGUE AFUA_1G13970)-RELATED"/>
    <property type="match status" value="1"/>
</dbReference>
<sequence length="543" mass="58760">MHQRRESHQYIELKKPSRDEESNPGTPVKLSEPTWRNMPNKLQLFVLALSRLVDFWQMASLQSYMVWQLRSFDSALPEAVISHQAGILQGSFTAAQIVTSILWGRAADSPVMGRKNVLLIGLVGTAISCIGVGFSRTFWQAAVWRLLGGAINGTVGAARTMVAETVDKKWHSRAFLLLPIAFNVANILGPVVGGMLVNPVATYPAAFEGRSGLGWMAMYPYAPPSLLCAALLLAEAGLVSKFLTETLPLKHDALSLSGQLEDMVNGVVSILSGRSSYIPVENQEQSPSMISRVERETRPVSRLPFHRIWTPNVLWTLLSVAIFDFHMGAFSGLWIIFLSASRSVTNSASPIYFTGGLGFQPALLGTSLAILGIVGLGLQVLLYPWANGRFGLMSCFRYSLILFPAAYMLAPYLSLLPSVSDIPLPASGTCIWAGISLVLTIQVTARTFALPASIILVNNASPHPSVLGTIHGVGQSVSSTFRTIGPIAAGYWYGLSLDMGMVGFSWWIVATVSAFGCFASLWVRNGTGHEIVLPGEDDSVSEK</sequence>
<evidence type="ECO:0000259" key="8">
    <source>
        <dbReference type="PROSITE" id="PS50850"/>
    </source>
</evidence>
<dbReference type="Proteomes" id="UP000240883">
    <property type="component" value="Unassembled WGS sequence"/>
</dbReference>
<comment type="subcellular location">
    <subcellularLocation>
        <location evidence="1">Membrane</location>
        <topology evidence="1">Multi-pass membrane protein</topology>
    </subcellularLocation>
</comment>
<keyword evidence="3 7" id="KW-0812">Transmembrane</keyword>
<evidence type="ECO:0000256" key="5">
    <source>
        <dbReference type="ARBA" id="ARBA00023136"/>
    </source>
</evidence>
<feature type="transmembrane region" description="Helical" evidence="7">
    <location>
        <begin position="174"/>
        <end position="201"/>
    </location>
</feature>
<dbReference type="Pfam" id="PF07690">
    <property type="entry name" value="MFS_1"/>
    <property type="match status" value="1"/>
</dbReference>
<evidence type="ECO:0000256" key="7">
    <source>
        <dbReference type="SAM" id="Phobius"/>
    </source>
</evidence>
<feature type="transmembrane region" description="Helical" evidence="7">
    <location>
        <begin position="116"/>
        <end position="136"/>
    </location>
</feature>
<name>A0A2T2NC29_CORCC</name>
<dbReference type="AlphaFoldDB" id="A0A2T2NC29"/>
<dbReference type="InterPro" id="IPR011701">
    <property type="entry name" value="MFS"/>
</dbReference>
<evidence type="ECO:0000256" key="3">
    <source>
        <dbReference type="ARBA" id="ARBA00022692"/>
    </source>
</evidence>
<keyword evidence="5 7" id="KW-0472">Membrane</keyword>
<feature type="domain" description="Major facilitator superfamily (MFS) profile" evidence="8">
    <location>
        <begin position="43"/>
        <end position="528"/>
    </location>
</feature>
<dbReference type="PROSITE" id="PS50850">
    <property type="entry name" value="MFS"/>
    <property type="match status" value="1"/>
</dbReference>
<dbReference type="OrthoDB" id="10262656at2759"/>
<feature type="compositionally biased region" description="Basic and acidic residues" evidence="6">
    <location>
        <begin position="1"/>
        <end position="21"/>
    </location>
</feature>
<dbReference type="STRING" id="1448308.A0A2T2NC29"/>
<dbReference type="InterPro" id="IPR020846">
    <property type="entry name" value="MFS_dom"/>
</dbReference>
<accession>A0A2T2NC29</accession>
<evidence type="ECO:0000256" key="6">
    <source>
        <dbReference type="SAM" id="MobiDB-lite"/>
    </source>
</evidence>
<feature type="transmembrane region" description="Helical" evidence="7">
    <location>
        <begin position="357"/>
        <end position="383"/>
    </location>
</feature>